<evidence type="ECO:0000256" key="1">
    <source>
        <dbReference type="SAM" id="Phobius"/>
    </source>
</evidence>
<organism evidence="2 3">
    <name type="scientific">Elsinoe australis</name>
    <dbReference type="NCBI Taxonomy" id="40998"/>
    <lineage>
        <taxon>Eukaryota</taxon>
        <taxon>Fungi</taxon>
        <taxon>Dikarya</taxon>
        <taxon>Ascomycota</taxon>
        <taxon>Pezizomycotina</taxon>
        <taxon>Dothideomycetes</taxon>
        <taxon>Dothideomycetidae</taxon>
        <taxon>Myriangiales</taxon>
        <taxon>Elsinoaceae</taxon>
        <taxon>Elsinoe</taxon>
    </lineage>
</organism>
<reference evidence="2 3" key="1">
    <citation type="submission" date="2017-05" db="EMBL/GenBank/DDBJ databases">
        <title>Draft genome sequence of Elsinoe australis.</title>
        <authorList>
            <person name="Cheng Q."/>
        </authorList>
    </citation>
    <scope>NUCLEOTIDE SEQUENCE [LARGE SCALE GENOMIC DNA]</scope>
    <source>
        <strain evidence="2 3">NL1</strain>
    </source>
</reference>
<evidence type="ECO:0000313" key="3">
    <source>
        <dbReference type="Proteomes" id="UP000243723"/>
    </source>
</evidence>
<sequence>MDTIKPSAGGSFSPRGRKVTFLLLDIFSIILLVCWTVRLGTEPTVLQGPYVGDKPRYSYRYEEQSRFRNNRRVYLLIANTIIESFLFAILTFTILQFVRHRYHAGALLVVFLIQTAYWIVAFAVGMTVSSYINITLGGAIMGLCVVWDIYLLIMYRRQKKPTAGFVEVDEGEASEN</sequence>
<feature type="transmembrane region" description="Helical" evidence="1">
    <location>
        <begin position="21"/>
        <end position="40"/>
    </location>
</feature>
<feature type="transmembrane region" description="Helical" evidence="1">
    <location>
        <begin position="131"/>
        <end position="153"/>
    </location>
</feature>
<keyword evidence="1" id="KW-0472">Membrane</keyword>
<protein>
    <submittedName>
        <fullName evidence="2">Uncharacterized protein</fullName>
    </submittedName>
</protein>
<keyword evidence="1" id="KW-0812">Transmembrane</keyword>
<keyword evidence="3" id="KW-1185">Reference proteome</keyword>
<name>A0A2P7YE50_9PEZI</name>
<dbReference type="Proteomes" id="UP000243723">
    <property type="component" value="Unassembled WGS sequence"/>
</dbReference>
<feature type="transmembrane region" description="Helical" evidence="1">
    <location>
        <begin position="105"/>
        <end position="125"/>
    </location>
</feature>
<evidence type="ECO:0000313" key="2">
    <source>
        <dbReference type="EMBL" id="PSK34237.1"/>
    </source>
</evidence>
<proteinExistence type="predicted"/>
<keyword evidence="1" id="KW-1133">Transmembrane helix</keyword>
<gene>
    <name evidence="2" type="ORF">B9Z65_8563</name>
</gene>
<comment type="caution">
    <text evidence="2">The sequence shown here is derived from an EMBL/GenBank/DDBJ whole genome shotgun (WGS) entry which is preliminary data.</text>
</comment>
<accession>A0A2P7YE50</accession>
<dbReference type="EMBL" id="NHZQ01000447">
    <property type="protein sequence ID" value="PSK34237.1"/>
    <property type="molecule type" value="Genomic_DNA"/>
</dbReference>
<dbReference type="OrthoDB" id="3849990at2759"/>
<dbReference type="AlphaFoldDB" id="A0A2P7YE50"/>
<feature type="transmembrane region" description="Helical" evidence="1">
    <location>
        <begin position="73"/>
        <end position="98"/>
    </location>
</feature>